<accession>M2AT62</accession>
<sequence length="41" mass="4289">MSPPELLGFEAPNNLAGSVGLSPGALKNLSFFNALKIAFRV</sequence>
<evidence type="ECO:0000313" key="2">
    <source>
        <dbReference type="Proteomes" id="UP000011529"/>
    </source>
</evidence>
<dbReference type="EMBL" id="ANMO01000153">
    <property type="protein sequence ID" value="EMB15897.1"/>
    <property type="molecule type" value="Genomic_DNA"/>
</dbReference>
<dbReference type="Proteomes" id="UP000011529">
    <property type="component" value="Unassembled WGS sequence"/>
</dbReference>
<reference evidence="1" key="1">
    <citation type="submission" date="2012-11" db="EMBL/GenBank/DDBJ databases">
        <title>Permanent draft genomes of Rhodopirellula europaea strain SH398 and 6C.</title>
        <authorList>
            <person name="Richter M."/>
            <person name="Richter-Heitmann T."/>
            <person name="Frank C."/>
            <person name="Harder J."/>
            <person name="Glockner F.O."/>
        </authorList>
    </citation>
    <scope>NUCLEOTIDE SEQUENCE</scope>
    <source>
        <strain evidence="1">6C</strain>
    </source>
</reference>
<reference evidence="1" key="2">
    <citation type="journal article" date="2013" name="Mar. Genomics">
        <title>Expression of sulfatases in Rhodopirellula baltica and the diversity of sulfatases in the genus Rhodopirellula.</title>
        <authorList>
            <person name="Wegner C.E."/>
            <person name="Richter-Heitmann T."/>
            <person name="Klindworth A."/>
            <person name="Klockow C."/>
            <person name="Richter M."/>
            <person name="Achstetter T."/>
            <person name="Glockner F.O."/>
            <person name="Harder J."/>
        </authorList>
    </citation>
    <scope>NUCLEOTIDE SEQUENCE [LARGE SCALE GENOMIC DNA]</scope>
    <source>
        <strain evidence="1">6C</strain>
    </source>
</reference>
<keyword evidence="2" id="KW-1185">Reference proteome</keyword>
<gene>
    <name evidence="1" type="ORF">RE6C_03384</name>
</gene>
<dbReference type="AlphaFoldDB" id="M2AT62"/>
<dbReference type="PATRIC" id="fig|1263867.3.peg.3620"/>
<comment type="caution">
    <text evidence="1">The sequence shown here is derived from an EMBL/GenBank/DDBJ whole genome shotgun (WGS) entry which is preliminary data.</text>
</comment>
<protein>
    <submittedName>
        <fullName evidence="1">Uncharacterized protein</fullName>
    </submittedName>
</protein>
<proteinExistence type="predicted"/>
<evidence type="ECO:0000313" key="1">
    <source>
        <dbReference type="EMBL" id="EMB15897.1"/>
    </source>
</evidence>
<organism evidence="1 2">
    <name type="scientific">Rhodopirellula europaea 6C</name>
    <dbReference type="NCBI Taxonomy" id="1263867"/>
    <lineage>
        <taxon>Bacteria</taxon>
        <taxon>Pseudomonadati</taxon>
        <taxon>Planctomycetota</taxon>
        <taxon>Planctomycetia</taxon>
        <taxon>Pirellulales</taxon>
        <taxon>Pirellulaceae</taxon>
        <taxon>Rhodopirellula</taxon>
    </lineage>
</organism>
<name>M2AT62_9BACT</name>